<name>A0A9P8UAR7_9PEZI</name>
<organism evidence="2 3">
    <name type="scientific">Truncatella angustata</name>
    <dbReference type="NCBI Taxonomy" id="152316"/>
    <lineage>
        <taxon>Eukaryota</taxon>
        <taxon>Fungi</taxon>
        <taxon>Dikarya</taxon>
        <taxon>Ascomycota</taxon>
        <taxon>Pezizomycotina</taxon>
        <taxon>Sordariomycetes</taxon>
        <taxon>Xylariomycetidae</taxon>
        <taxon>Amphisphaeriales</taxon>
        <taxon>Sporocadaceae</taxon>
        <taxon>Truncatella</taxon>
    </lineage>
</organism>
<dbReference type="AlphaFoldDB" id="A0A9P8UAR7"/>
<keyword evidence="1" id="KW-1133">Transmembrane helix</keyword>
<sequence>MATQHGTLTWIIKRFIGFEALYVFGSTCSSIPPCGVALLALEADAVAAALIVLVIIEVTVVVAILRQRGTPDQWRRGANRVAPEMAIRCNSFASIANQSRLNAEL</sequence>
<reference evidence="2" key="1">
    <citation type="journal article" date="2021" name="Nat. Commun.">
        <title>Genetic determinants of endophytism in the Arabidopsis root mycobiome.</title>
        <authorList>
            <person name="Mesny F."/>
            <person name="Miyauchi S."/>
            <person name="Thiergart T."/>
            <person name="Pickel B."/>
            <person name="Atanasova L."/>
            <person name="Karlsson M."/>
            <person name="Huettel B."/>
            <person name="Barry K.W."/>
            <person name="Haridas S."/>
            <person name="Chen C."/>
            <person name="Bauer D."/>
            <person name="Andreopoulos W."/>
            <person name="Pangilinan J."/>
            <person name="LaButti K."/>
            <person name="Riley R."/>
            <person name="Lipzen A."/>
            <person name="Clum A."/>
            <person name="Drula E."/>
            <person name="Henrissat B."/>
            <person name="Kohler A."/>
            <person name="Grigoriev I.V."/>
            <person name="Martin F.M."/>
            <person name="Hacquard S."/>
        </authorList>
    </citation>
    <scope>NUCLEOTIDE SEQUENCE</scope>
    <source>
        <strain evidence="2">MPI-SDFR-AT-0073</strain>
    </source>
</reference>
<dbReference type="GeneID" id="70125531"/>
<evidence type="ECO:0000313" key="2">
    <source>
        <dbReference type="EMBL" id="KAH6647646.1"/>
    </source>
</evidence>
<keyword evidence="1" id="KW-0472">Membrane</keyword>
<accession>A0A9P8UAR7</accession>
<keyword evidence="3" id="KW-1185">Reference proteome</keyword>
<gene>
    <name evidence="2" type="ORF">BKA67DRAFT_394375</name>
</gene>
<evidence type="ECO:0000256" key="1">
    <source>
        <dbReference type="SAM" id="Phobius"/>
    </source>
</evidence>
<feature type="transmembrane region" description="Helical" evidence="1">
    <location>
        <begin position="46"/>
        <end position="65"/>
    </location>
</feature>
<dbReference type="RefSeq" id="XP_045954158.1">
    <property type="nucleotide sequence ID" value="XM_046096639.1"/>
</dbReference>
<dbReference type="EMBL" id="JAGPXC010000008">
    <property type="protein sequence ID" value="KAH6647646.1"/>
    <property type="molecule type" value="Genomic_DNA"/>
</dbReference>
<evidence type="ECO:0000313" key="3">
    <source>
        <dbReference type="Proteomes" id="UP000758603"/>
    </source>
</evidence>
<dbReference type="Proteomes" id="UP000758603">
    <property type="component" value="Unassembled WGS sequence"/>
</dbReference>
<comment type="caution">
    <text evidence="2">The sequence shown here is derived from an EMBL/GenBank/DDBJ whole genome shotgun (WGS) entry which is preliminary data.</text>
</comment>
<keyword evidence="1" id="KW-0812">Transmembrane</keyword>
<feature type="transmembrane region" description="Helical" evidence="1">
    <location>
        <begin position="20"/>
        <end position="40"/>
    </location>
</feature>
<proteinExistence type="predicted"/>
<protein>
    <submittedName>
        <fullName evidence="2">Uncharacterized protein</fullName>
    </submittedName>
</protein>